<proteinExistence type="predicted"/>
<accession>A0ABT8GFJ2</accession>
<evidence type="ECO:0000313" key="3">
    <source>
        <dbReference type="Proteomes" id="UP001172708"/>
    </source>
</evidence>
<keyword evidence="1" id="KW-0472">Membrane</keyword>
<sequence>MRRRSGRAPARGGPGESADVSLLLADAIALLESGLPPSRAWTLAGVPVDVRGVPLAEAPAWSGDPTAGRSVVAACTLARHTGMPLARVLARVDDAVARDRDARDAAEAQLAGPRMSARILRWLPLVGVGLAAAVDPGALGLLITSPLGWAMLGGAGLLTWLGATWMGRLVRAATASSSEGLPVPVVLALVDAALAAGLDVSTALARTADAVDPLTAGPLRALAAAHAYGGSAPGLEGPLVDALARPLALAQSAGAPAGHGLRAAMVRLDREARRDAARSAGELGVRLALPLALCLLPAFALAGVLPLIVAVVVGADLGSLDVPTLDHGARTPSPTP</sequence>
<evidence type="ECO:0000313" key="2">
    <source>
        <dbReference type="EMBL" id="MDN4480207.1"/>
    </source>
</evidence>
<evidence type="ECO:0000256" key="1">
    <source>
        <dbReference type="SAM" id="Phobius"/>
    </source>
</evidence>
<feature type="transmembrane region" description="Helical" evidence="1">
    <location>
        <begin position="287"/>
        <end position="315"/>
    </location>
</feature>
<keyword evidence="1" id="KW-0812">Transmembrane</keyword>
<feature type="transmembrane region" description="Helical" evidence="1">
    <location>
        <begin position="122"/>
        <end position="143"/>
    </location>
</feature>
<evidence type="ECO:0008006" key="4">
    <source>
        <dbReference type="Google" id="ProtNLM"/>
    </source>
</evidence>
<name>A0ABT8GFJ2_9MICO</name>
<keyword evidence="1" id="KW-1133">Transmembrane helix</keyword>
<dbReference type="EMBL" id="JAUHQA010000001">
    <property type="protein sequence ID" value="MDN4480207.1"/>
    <property type="molecule type" value="Genomic_DNA"/>
</dbReference>
<dbReference type="Proteomes" id="UP001172708">
    <property type="component" value="Unassembled WGS sequence"/>
</dbReference>
<dbReference type="RefSeq" id="WP_301141563.1">
    <property type="nucleotide sequence ID" value="NZ_JAUHQA010000001.1"/>
</dbReference>
<comment type="caution">
    <text evidence="2">The sequence shown here is derived from an EMBL/GenBank/DDBJ whole genome shotgun (WGS) entry which is preliminary data.</text>
</comment>
<feature type="transmembrane region" description="Helical" evidence="1">
    <location>
        <begin position="149"/>
        <end position="167"/>
    </location>
</feature>
<reference evidence="2" key="1">
    <citation type="submission" date="2023-06" db="EMBL/GenBank/DDBJ databases">
        <title>Egi l300058.</title>
        <authorList>
            <person name="Gao L."/>
            <person name="Fang B.-Z."/>
            <person name="Li W.-J."/>
        </authorList>
    </citation>
    <scope>NUCLEOTIDE SEQUENCE</scope>
    <source>
        <strain evidence="2">EGI L300058</strain>
    </source>
</reference>
<protein>
    <recommendedName>
        <fullName evidence="4">Tight adherence protein B</fullName>
    </recommendedName>
</protein>
<organism evidence="2 3">
    <name type="scientific">Demequina muriae</name>
    <dbReference type="NCBI Taxonomy" id="3051664"/>
    <lineage>
        <taxon>Bacteria</taxon>
        <taxon>Bacillati</taxon>
        <taxon>Actinomycetota</taxon>
        <taxon>Actinomycetes</taxon>
        <taxon>Micrococcales</taxon>
        <taxon>Demequinaceae</taxon>
        <taxon>Demequina</taxon>
    </lineage>
</organism>
<gene>
    <name evidence="2" type="ORF">QQX02_04630</name>
</gene>
<keyword evidence="3" id="KW-1185">Reference proteome</keyword>
<dbReference type="PANTHER" id="PTHR35007:SF4">
    <property type="entry name" value="CONSERVED TRANSMEMBRANE PROTEIN-RELATED"/>
    <property type="match status" value="1"/>
</dbReference>
<dbReference type="PANTHER" id="PTHR35007">
    <property type="entry name" value="INTEGRAL MEMBRANE PROTEIN-RELATED"/>
    <property type="match status" value="1"/>
</dbReference>